<dbReference type="OrthoDB" id="2191972at2759"/>
<dbReference type="Proteomes" id="UP000740883">
    <property type="component" value="Unassembled WGS sequence"/>
</dbReference>
<feature type="transmembrane region" description="Helical" evidence="1">
    <location>
        <begin position="385"/>
        <end position="406"/>
    </location>
</feature>
<dbReference type="EMBL" id="SBJO01000003">
    <property type="protein sequence ID" value="KAF9764967.1"/>
    <property type="molecule type" value="Genomic_DNA"/>
</dbReference>
<sequence>MGFRDFIRVRILGSSLVIPNTNDIFTLFVYEFKNSFPFLLYLAFVVLFIISSCWLGWRRSKKTYLLYTLGFSLIFCAFVLQKSTSIELKKNSKTSFLTSNEKTTASVLHSFLKKSKRIYHKVENLIGVDKGSLLLGNQKTSPSKIGISNLKVLGNDKDLVLISQHKKGHHNIKHTTKNNKKNDVKNVICVEPKVNTKESHIKDEDCKKSYNEKQSRITNDSTIDYLIKLQEVFVDQKENMIGLKRLINNLSQLESKSKEEMTSFKVNFDDFMKRGKVIETEMLGFNAPIRFLPAEYENLINEIDKYFYLTKHLKNEKFNPIPLIYVENILKTRKILDGRNNEEIINTDKVYKHIKYIKILALVLTLLIIANFVVVLLDISALHIFISPCLSLVFCLFIISGIVALLDAQILDRNCKTGTVKDCNFDLDKSNDYVQNIRRTEFLTQSEVFKNDVHESLKGSEKRTYELNNYIRVLMKDRLYEKIEVFVNLFDKIIFVNENFDDLTGHKIDSDSFYVNIRNMIKSLEAIKNMFSEDLKEEALKIFTNELKYCYFILKQKDEIVSKTKSIILGKTQRKSNKKVKGCLKVLEELCITRDKLDEIFLFITIFSPLLLWSIIL</sequence>
<dbReference type="AlphaFoldDB" id="A0A9P6H108"/>
<feature type="transmembrane region" description="Helical" evidence="1">
    <location>
        <begin position="38"/>
        <end position="57"/>
    </location>
</feature>
<name>A0A9P6H108_9MICR</name>
<feature type="transmembrane region" description="Helical" evidence="1">
    <location>
        <begin position="359"/>
        <end position="379"/>
    </location>
</feature>
<proteinExistence type="predicted"/>
<evidence type="ECO:0000313" key="2">
    <source>
        <dbReference type="EMBL" id="KAF9764967.1"/>
    </source>
</evidence>
<comment type="caution">
    <text evidence="2">The sequence shown here is derived from an EMBL/GenBank/DDBJ whole genome shotgun (WGS) entry which is preliminary data.</text>
</comment>
<accession>A0A9P6H108</accession>
<evidence type="ECO:0000256" key="1">
    <source>
        <dbReference type="SAM" id="Phobius"/>
    </source>
</evidence>
<evidence type="ECO:0000313" key="3">
    <source>
        <dbReference type="Proteomes" id="UP000740883"/>
    </source>
</evidence>
<keyword evidence="1" id="KW-0472">Membrane</keyword>
<protein>
    <submittedName>
        <fullName evidence="2">Uncharacterized protein</fullName>
    </submittedName>
</protein>
<reference evidence="2 3" key="1">
    <citation type="journal article" date="2020" name="Genome Biol. Evol.">
        <title>Comparative genomics of strictly vertically transmitted, feminizing microsporidia endosymbionts of amphipod crustaceans.</title>
        <authorList>
            <person name="Cormier A."/>
            <person name="Chebbi M.A."/>
            <person name="Giraud I."/>
            <person name="Wattier R."/>
            <person name="Teixeira M."/>
            <person name="Gilbert C."/>
            <person name="Rigaud T."/>
            <person name="Cordaux R."/>
        </authorList>
    </citation>
    <scope>NUCLEOTIDE SEQUENCE [LARGE SCALE GENOMIC DNA]</scope>
    <source>
        <strain evidence="2 3">Ou3-Ou53</strain>
    </source>
</reference>
<keyword evidence="1" id="KW-1133">Transmembrane helix</keyword>
<keyword evidence="1" id="KW-0812">Transmembrane</keyword>
<feature type="transmembrane region" description="Helical" evidence="1">
    <location>
        <begin position="63"/>
        <end position="80"/>
    </location>
</feature>
<feature type="transmembrane region" description="Helical" evidence="1">
    <location>
        <begin position="600"/>
        <end position="616"/>
    </location>
</feature>
<keyword evidence="3" id="KW-1185">Reference proteome</keyword>
<organism evidence="2 3">
    <name type="scientific">Nosema granulosis</name>
    <dbReference type="NCBI Taxonomy" id="83296"/>
    <lineage>
        <taxon>Eukaryota</taxon>
        <taxon>Fungi</taxon>
        <taxon>Fungi incertae sedis</taxon>
        <taxon>Microsporidia</taxon>
        <taxon>Nosematidae</taxon>
        <taxon>Nosema</taxon>
    </lineage>
</organism>
<gene>
    <name evidence="2" type="ORF">NGRA_0114</name>
</gene>